<feature type="transmembrane region" description="Helical" evidence="9">
    <location>
        <begin position="36"/>
        <end position="57"/>
    </location>
</feature>
<dbReference type="InterPro" id="IPR005467">
    <property type="entry name" value="His_kinase_dom"/>
</dbReference>
<evidence type="ECO:0000259" key="10">
    <source>
        <dbReference type="PROSITE" id="PS50109"/>
    </source>
</evidence>
<keyword evidence="6 9" id="KW-0812">Transmembrane</keyword>
<dbReference type="SMART" id="SM00387">
    <property type="entry name" value="HATPase_c"/>
    <property type="match status" value="1"/>
</dbReference>
<dbReference type="PANTHER" id="PTHR43065:SF42">
    <property type="entry name" value="TWO-COMPONENT SENSOR PPRA"/>
    <property type="match status" value="1"/>
</dbReference>
<keyword evidence="8 9" id="KW-0472">Membrane</keyword>
<dbReference type="Pfam" id="PF00512">
    <property type="entry name" value="HisKA"/>
    <property type="match status" value="1"/>
</dbReference>
<dbReference type="Gene3D" id="3.30.565.10">
    <property type="entry name" value="Histidine kinase-like ATPase, C-terminal domain"/>
    <property type="match status" value="1"/>
</dbReference>
<keyword evidence="5" id="KW-0597">Phosphoprotein</keyword>
<evidence type="ECO:0000256" key="4">
    <source>
        <dbReference type="ARBA" id="ARBA00022475"/>
    </source>
</evidence>
<dbReference type="SUPFAM" id="SSF55874">
    <property type="entry name" value="ATPase domain of HSP90 chaperone/DNA topoisomerase II/histidine kinase"/>
    <property type="match status" value="1"/>
</dbReference>
<keyword evidence="11" id="KW-0808">Transferase</keyword>
<evidence type="ECO:0000256" key="3">
    <source>
        <dbReference type="ARBA" id="ARBA00012438"/>
    </source>
</evidence>
<dbReference type="InterPro" id="IPR000014">
    <property type="entry name" value="PAS"/>
</dbReference>
<gene>
    <name evidence="11" type="ORF">ENN98_05595</name>
</gene>
<dbReference type="GO" id="GO:0000155">
    <property type="term" value="F:phosphorelay sensor kinase activity"/>
    <property type="evidence" value="ECO:0007669"/>
    <property type="project" value="InterPro"/>
</dbReference>
<feature type="transmembrane region" description="Helical" evidence="9">
    <location>
        <begin position="131"/>
        <end position="155"/>
    </location>
</feature>
<dbReference type="Pfam" id="PF13426">
    <property type="entry name" value="PAS_9"/>
    <property type="match status" value="1"/>
</dbReference>
<dbReference type="InterPro" id="IPR035965">
    <property type="entry name" value="PAS-like_dom_sf"/>
</dbReference>
<feature type="domain" description="Histidine kinase" evidence="10">
    <location>
        <begin position="337"/>
        <end position="560"/>
    </location>
</feature>
<dbReference type="InterPro" id="IPR011620">
    <property type="entry name" value="Sig_transdc_His_kinase_LytS_TM"/>
</dbReference>
<protein>
    <recommendedName>
        <fullName evidence="3">histidine kinase</fullName>
        <ecNumber evidence="3">2.7.13.3</ecNumber>
    </recommendedName>
</protein>
<keyword evidence="7 9" id="KW-1133">Transmembrane helix</keyword>
<dbReference type="GO" id="GO:0005886">
    <property type="term" value="C:plasma membrane"/>
    <property type="evidence" value="ECO:0007669"/>
    <property type="project" value="UniProtKB-SubCell"/>
</dbReference>
<evidence type="ECO:0000256" key="1">
    <source>
        <dbReference type="ARBA" id="ARBA00000085"/>
    </source>
</evidence>
<dbReference type="SUPFAM" id="SSF55785">
    <property type="entry name" value="PYP-like sensor domain (PAS domain)"/>
    <property type="match status" value="1"/>
</dbReference>
<feature type="transmembrane region" description="Helical" evidence="9">
    <location>
        <begin position="167"/>
        <end position="187"/>
    </location>
</feature>
<comment type="subcellular location">
    <subcellularLocation>
        <location evidence="2">Cell membrane</location>
        <topology evidence="2">Multi-pass membrane protein</topology>
    </subcellularLocation>
</comment>
<sequence length="573" mass="63323">MMMLSIELIFNLALLVALSVISGFIAQRWPQTSRRGLLLQGVLFGSAAIVGMLNPLVLGPGLIFDGRSVMISLCGLFYGPWAAGVAALLTIGARLEMGGTGAFTGVMTTITALVLGLLAHHRLTPNRRSSLAAGELYLFGLVVHLAVLLVMHLTFPPEIAATILKRVGLPIILLYPLATILVGKILVDQAALRASERNYRRLFEVHAAVKMLIDPDTGAIVKANHAAAAFYGWSREQLGEMNIKQINTLPPEQIEEEIKKARASSRVHFEFKHRRADGSIRDVAVFSSKTTMSGRELLHSIIIDITEQKEAEREQQKLRSQLLQARQMEAVGRLAGGVAHEFNNMMTVVLSRAQMAMDHARQNPQLEEDLSEIYKAAERSAGLTRQLLAFARKQLIIPQVLDLNTAVENIKQLLTNLLGEGLELQWHPEPKLWPLKLDPSQIEQLLLNLVENARDAMGETGSVRIATANTTLQPADCAERPWLVPGEYVLLTVGDNGRGMDRETQLKIFDPFFTTKEFGQGPGLGLATVYGIVKQNRGFIDLESEPDRGTTFTVYLPRHHEEEPVNERQSTDH</sequence>
<name>A0A7C2XH82_9BACT</name>
<dbReference type="CDD" id="cd00130">
    <property type="entry name" value="PAS"/>
    <property type="match status" value="1"/>
</dbReference>
<dbReference type="PANTHER" id="PTHR43065">
    <property type="entry name" value="SENSOR HISTIDINE KINASE"/>
    <property type="match status" value="1"/>
</dbReference>
<dbReference type="NCBIfam" id="TIGR00229">
    <property type="entry name" value="sensory_box"/>
    <property type="match status" value="1"/>
</dbReference>
<reference evidence="11" key="1">
    <citation type="journal article" date="2020" name="mSystems">
        <title>Genome- and Community-Level Interaction Insights into Carbon Utilization and Element Cycling Functions of Hydrothermarchaeota in Hydrothermal Sediment.</title>
        <authorList>
            <person name="Zhou Z."/>
            <person name="Liu Y."/>
            <person name="Xu W."/>
            <person name="Pan J."/>
            <person name="Luo Z.H."/>
            <person name="Li M."/>
        </authorList>
    </citation>
    <scope>NUCLEOTIDE SEQUENCE [LARGE SCALE GENOMIC DNA]</scope>
    <source>
        <strain evidence="11">SpSt-1224</strain>
    </source>
</reference>
<evidence type="ECO:0000256" key="2">
    <source>
        <dbReference type="ARBA" id="ARBA00004651"/>
    </source>
</evidence>
<evidence type="ECO:0000313" key="11">
    <source>
        <dbReference type="EMBL" id="HET98150.1"/>
    </source>
</evidence>
<dbReference type="PROSITE" id="PS50109">
    <property type="entry name" value="HIS_KIN"/>
    <property type="match status" value="1"/>
</dbReference>
<comment type="caution">
    <text evidence="11">The sequence shown here is derived from an EMBL/GenBank/DDBJ whole genome shotgun (WGS) entry which is preliminary data.</text>
</comment>
<evidence type="ECO:0000256" key="8">
    <source>
        <dbReference type="ARBA" id="ARBA00023136"/>
    </source>
</evidence>
<keyword evidence="11" id="KW-0418">Kinase</keyword>
<dbReference type="EC" id="2.7.13.3" evidence="3"/>
<dbReference type="Pfam" id="PF02518">
    <property type="entry name" value="HATPase_c"/>
    <property type="match status" value="1"/>
</dbReference>
<feature type="transmembrane region" description="Helical" evidence="9">
    <location>
        <begin position="97"/>
        <end position="119"/>
    </location>
</feature>
<dbReference type="SMART" id="SM00388">
    <property type="entry name" value="HisKA"/>
    <property type="match status" value="1"/>
</dbReference>
<dbReference type="SUPFAM" id="SSF47384">
    <property type="entry name" value="Homodimeric domain of signal transducing histidine kinase"/>
    <property type="match status" value="1"/>
</dbReference>
<dbReference type="InterPro" id="IPR003594">
    <property type="entry name" value="HATPase_dom"/>
</dbReference>
<dbReference type="Gene3D" id="1.10.287.130">
    <property type="match status" value="1"/>
</dbReference>
<dbReference type="InterPro" id="IPR036890">
    <property type="entry name" value="HATPase_C_sf"/>
</dbReference>
<evidence type="ECO:0000256" key="7">
    <source>
        <dbReference type="ARBA" id="ARBA00022989"/>
    </source>
</evidence>
<proteinExistence type="predicted"/>
<dbReference type="CDD" id="cd00082">
    <property type="entry name" value="HisKA"/>
    <property type="match status" value="1"/>
</dbReference>
<evidence type="ECO:0000256" key="5">
    <source>
        <dbReference type="ARBA" id="ARBA00022553"/>
    </source>
</evidence>
<dbReference type="Gene3D" id="3.30.450.20">
    <property type="entry name" value="PAS domain"/>
    <property type="match status" value="1"/>
</dbReference>
<feature type="transmembrane region" description="Helical" evidence="9">
    <location>
        <begin position="69"/>
        <end position="91"/>
    </location>
</feature>
<evidence type="ECO:0000256" key="6">
    <source>
        <dbReference type="ARBA" id="ARBA00022692"/>
    </source>
</evidence>
<dbReference type="EMBL" id="DSDS01000130">
    <property type="protein sequence ID" value="HET98150.1"/>
    <property type="molecule type" value="Genomic_DNA"/>
</dbReference>
<evidence type="ECO:0000256" key="9">
    <source>
        <dbReference type="SAM" id="Phobius"/>
    </source>
</evidence>
<dbReference type="InterPro" id="IPR003661">
    <property type="entry name" value="HisK_dim/P_dom"/>
</dbReference>
<keyword evidence="4" id="KW-1003">Cell membrane</keyword>
<dbReference type="Pfam" id="PF07694">
    <property type="entry name" value="5TM-5TMR_LYT"/>
    <property type="match status" value="1"/>
</dbReference>
<dbReference type="AlphaFoldDB" id="A0A7C2XH82"/>
<dbReference type="InterPro" id="IPR036097">
    <property type="entry name" value="HisK_dim/P_sf"/>
</dbReference>
<dbReference type="PRINTS" id="PR00344">
    <property type="entry name" value="BCTRLSENSOR"/>
</dbReference>
<accession>A0A7C2XH82</accession>
<dbReference type="GO" id="GO:0071555">
    <property type="term" value="P:cell wall organization"/>
    <property type="evidence" value="ECO:0007669"/>
    <property type="project" value="InterPro"/>
</dbReference>
<dbReference type="InterPro" id="IPR004358">
    <property type="entry name" value="Sig_transdc_His_kin-like_C"/>
</dbReference>
<dbReference type="Proteomes" id="UP000885986">
    <property type="component" value="Unassembled WGS sequence"/>
</dbReference>
<organism evidence="11">
    <name type="scientific">Desulfurivibrio alkaliphilus</name>
    <dbReference type="NCBI Taxonomy" id="427923"/>
    <lineage>
        <taxon>Bacteria</taxon>
        <taxon>Pseudomonadati</taxon>
        <taxon>Thermodesulfobacteriota</taxon>
        <taxon>Desulfobulbia</taxon>
        <taxon>Desulfobulbales</taxon>
        <taxon>Desulfobulbaceae</taxon>
        <taxon>Desulfurivibrio</taxon>
    </lineage>
</organism>
<comment type="catalytic activity">
    <reaction evidence="1">
        <text>ATP + protein L-histidine = ADP + protein N-phospho-L-histidine.</text>
        <dbReference type="EC" id="2.7.13.3"/>
    </reaction>
</comment>